<dbReference type="SUPFAM" id="SSF56112">
    <property type="entry name" value="Protein kinase-like (PK-like)"/>
    <property type="match status" value="1"/>
</dbReference>
<keyword evidence="2" id="KW-0547">Nucleotide-binding</keyword>
<gene>
    <name evidence="6" type="ORF">ASPSYDRAFT_92559</name>
</gene>
<dbReference type="GeneID" id="63768772"/>
<dbReference type="GO" id="GO:0004674">
    <property type="term" value="F:protein serine/threonine kinase activity"/>
    <property type="evidence" value="ECO:0007669"/>
    <property type="project" value="TreeGrafter"/>
</dbReference>
<dbReference type="PROSITE" id="PS50011">
    <property type="entry name" value="PROTEIN_KINASE_DOM"/>
    <property type="match status" value="1"/>
</dbReference>
<keyword evidence="3" id="KW-0418">Kinase</keyword>
<feature type="domain" description="Protein kinase" evidence="5">
    <location>
        <begin position="13"/>
        <end position="196"/>
    </location>
</feature>
<protein>
    <recommendedName>
        <fullName evidence="5">Protein kinase domain-containing protein</fullName>
    </recommendedName>
</protein>
<dbReference type="RefSeq" id="XP_040699229.1">
    <property type="nucleotide sequence ID" value="XM_040852699.1"/>
</dbReference>
<keyword evidence="7" id="KW-1185">Reference proteome</keyword>
<keyword evidence="4" id="KW-0067">ATP-binding</keyword>
<dbReference type="OrthoDB" id="1668230at2759"/>
<dbReference type="PANTHER" id="PTHR44329">
    <property type="entry name" value="SERINE/THREONINE-PROTEIN KINASE TNNI3K-RELATED"/>
    <property type="match status" value="1"/>
</dbReference>
<dbReference type="VEuPathDB" id="FungiDB:ASPSYDRAFT_92559"/>
<dbReference type="Pfam" id="PF00069">
    <property type="entry name" value="Pkinase"/>
    <property type="match status" value="1"/>
</dbReference>
<dbReference type="InterPro" id="IPR011009">
    <property type="entry name" value="Kinase-like_dom_sf"/>
</dbReference>
<evidence type="ECO:0000313" key="6">
    <source>
        <dbReference type="EMBL" id="OJJ55423.1"/>
    </source>
</evidence>
<keyword evidence="1" id="KW-0808">Transferase</keyword>
<dbReference type="InterPro" id="IPR000719">
    <property type="entry name" value="Prot_kinase_dom"/>
</dbReference>
<proteinExistence type="predicted"/>
<dbReference type="InterPro" id="IPR051681">
    <property type="entry name" value="Ser/Thr_Kinases-Pseudokinases"/>
</dbReference>
<dbReference type="AlphaFoldDB" id="A0A1L9T817"/>
<sequence length="196" mass="22166">MSSPFLNTRGDPISQDQVLGSGSSAVVLLQNGVAVKTPLGYLWSSDYDVEMNIERVRREQEIYRRLQSFEDDRAKGIVYCIGFSAEATQLAYMANGDLQTYLAKCRPRPSHQLQLAWLHEMFRTLGYIHDRRVLVADIATRNFLLDSDLSLKMCDFAEASLLPSDSNMETVDDNGYTTRIDIGLLGAVIYESRDRK</sequence>
<reference evidence="7" key="1">
    <citation type="journal article" date="2017" name="Genome Biol.">
        <title>Comparative genomics reveals high biological diversity and specific adaptations in the industrially and medically important fungal genus Aspergillus.</title>
        <authorList>
            <person name="de Vries R.P."/>
            <person name="Riley R."/>
            <person name="Wiebenga A."/>
            <person name="Aguilar-Osorio G."/>
            <person name="Amillis S."/>
            <person name="Uchima C.A."/>
            <person name="Anderluh G."/>
            <person name="Asadollahi M."/>
            <person name="Askin M."/>
            <person name="Barry K."/>
            <person name="Battaglia E."/>
            <person name="Bayram O."/>
            <person name="Benocci T."/>
            <person name="Braus-Stromeyer S.A."/>
            <person name="Caldana C."/>
            <person name="Canovas D."/>
            <person name="Cerqueira G.C."/>
            <person name="Chen F."/>
            <person name="Chen W."/>
            <person name="Choi C."/>
            <person name="Clum A."/>
            <person name="Dos Santos R.A."/>
            <person name="Damasio A.R."/>
            <person name="Diallinas G."/>
            <person name="Emri T."/>
            <person name="Fekete E."/>
            <person name="Flipphi M."/>
            <person name="Freyberg S."/>
            <person name="Gallo A."/>
            <person name="Gournas C."/>
            <person name="Habgood R."/>
            <person name="Hainaut M."/>
            <person name="Harispe M.L."/>
            <person name="Henrissat B."/>
            <person name="Hilden K.S."/>
            <person name="Hope R."/>
            <person name="Hossain A."/>
            <person name="Karabika E."/>
            <person name="Karaffa L."/>
            <person name="Karanyi Z."/>
            <person name="Krasevec N."/>
            <person name="Kuo A."/>
            <person name="Kusch H."/>
            <person name="LaButti K."/>
            <person name="Lagendijk E.L."/>
            <person name="Lapidus A."/>
            <person name="Levasseur A."/>
            <person name="Lindquist E."/>
            <person name="Lipzen A."/>
            <person name="Logrieco A.F."/>
            <person name="MacCabe A."/>
            <person name="Maekelae M.R."/>
            <person name="Malavazi I."/>
            <person name="Melin P."/>
            <person name="Meyer V."/>
            <person name="Mielnichuk N."/>
            <person name="Miskei M."/>
            <person name="Molnar A.P."/>
            <person name="Mule G."/>
            <person name="Ngan C.Y."/>
            <person name="Orejas M."/>
            <person name="Orosz E."/>
            <person name="Ouedraogo J.P."/>
            <person name="Overkamp K.M."/>
            <person name="Park H.-S."/>
            <person name="Perrone G."/>
            <person name="Piumi F."/>
            <person name="Punt P.J."/>
            <person name="Ram A.F."/>
            <person name="Ramon A."/>
            <person name="Rauscher S."/>
            <person name="Record E."/>
            <person name="Riano-Pachon D.M."/>
            <person name="Robert V."/>
            <person name="Roehrig J."/>
            <person name="Ruller R."/>
            <person name="Salamov A."/>
            <person name="Salih N.S."/>
            <person name="Samson R.A."/>
            <person name="Sandor E."/>
            <person name="Sanguinetti M."/>
            <person name="Schuetze T."/>
            <person name="Sepcic K."/>
            <person name="Shelest E."/>
            <person name="Sherlock G."/>
            <person name="Sophianopoulou V."/>
            <person name="Squina F.M."/>
            <person name="Sun H."/>
            <person name="Susca A."/>
            <person name="Todd R.B."/>
            <person name="Tsang A."/>
            <person name="Unkles S.E."/>
            <person name="van de Wiele N."/>
            <person name="van Rossen-Uffink D."/>
            <person name="Oliveira J.V."/>
            <person name="Vesth T.C."/>
            <person name="Visser J."/>
            <person name="Yu J.-H."/>
            <person name="Zhou M."/>
            <person name="Andersen M.R."/>
            <person name="Archer D.B."/>
            <person name="Baker S.E."/>
            <person name="Benoit I."/>
            <person name="Brakhage A.A."/>
            <person name="Braus G.H."/>
            <person name="Fischer R."/>
            <person name="Frisvad J.C."/>
            <person name="Goldman G.H."/>
            <person name="Houbraken J."/>
            <person name="Oakley B."/>
            <person name="Pocsi I."/>
            <person name="Scazzocchio C."/>
            <person name="Seiboth B."/>
            <person name="vanKuyk P.A."/>
            <person name="Wortman J."/>
            <person name="Dyer P.S."/>
            <person name="Grigoriev I.V."/>
        </authorList>
    </citation>
    <scope>NUCLEOTIDE SEQUENCE [LARGE SCALE GENOMIC DNA]</scope>
    <source>
        <strain evidence="7">CBS 593.65</strain>
    </source>
</reference>
<dbReference type="PANTHER" id="PTHR44329:SF288">
    <property type="entry name" value="MITOGEN-ACTIVATED PROTEIN KINASE KINASE KINASE 20"/>
    <property type="match status" value="1"/>
</dbReference>
<dbReference type="Proteomes" id="UP000184356">
    <property type="component" value="Unassembled WGS sequence"/>
</dbReference>
<evidence type="ECO:0000256" key="4">
    <source>
        <dbReference type="ARBA" id="ARBA00022840"/>
    </source>
</evidence>
<evidence type="ECO:0000256" key="3">
    <source>
        <dbReference type="ARBA" id="ARBA00022777"/>
    </source>
</evidence>
<evidence type="ECO:0000256" key="1">
    <source>
        <dbReference type="ARBA" id="ARBA00022679"/>
    </source>
</evidence>
<evidence type="ECO:0000313" key="7">
    <source>
        <dbReference type="Proteomes" id="UP000184356"/>
    </source>
</evidence>
<dbReference type="GO" id="GO:0005524">
    <property type="term" value="F:ATP binding"/>
    <property type="evidence" value="ECO:0007669"/>
    <property type="project" value="UniProtKB-KW"/>
</dbReference>
<dbReference type="EMBL" id="KV878592">
    <property type="protein sequence ID" value="OJJ55423.1"/>
    <property type="molecule type" value="Genomic_DNA"/>
</dbReference>
<dbReference type="STRING" id="1036612.A0A1L9T817"/>
<dbReference type="Gene3D" id="1.10.510.10">
    <property type="entry name" value="Transferase(Phosphotransferase) domain 1"/>
    <property type="match status" value="1"/>
</dbReference>
<accession>A0A1L9T817</accession>
<evidence type="ECO:0000256" key="2">
    <source>
        <dbReference type="ARBA" id="ARBA00022741"/>
    </source>
</evidence>
<evidence type="ECO:0000259" key="5">
    <source>
        <dbReference type="PROSITE" id="PS50011"/>
    </source>
</evidence>
<organism evidence="6 7">
    <name type="scientific">Aspergillus sydowii CBS 593.65</name>
    <dbReference type="NCBI Taxonomy" id="1036612"/>
    <lineage>
        <taxon>Eukaryota</taxon>
        <taxon>Fungi</taxon>
        <taxon>Dikarya</taxon>
        <taxon>Ascomycota</taxon>
        <taxon>Pezizomycotina</taxon>
        <taxon>Eurotiomycetes</taxon>
        <taxon>Eurotiomycetidae</taxon>
        <taxon>Eurotiales</taxon>
        <taxon>Aspergillaceae</taxon>
        <taxon>Aspergillus</taxon>
        <taxon>Aspergillus subgen. Nidulantes</taxon>
    </lineage>
</organism>
<name>A0A1L9T817_9EURO</name>